<accession>A0ABU4RR71</accession>
<keyword evidence="1" id="KW-0802">TPR repeat</keyword>
<reference evidence="2 3" key="1">
    <citation type="submission" date="2023-11" db="EMBL/GenBank/DDBJ databases">
        <authorList>
            <person name="Bao R."/>
        </authorList>
    </citation>
    <scope>NUCLEOTIDE SEQUENCE [LARGE SCALE GENOMIC DNA]</scope>
    <source>
        <strain evidence="2 3">PJ23</strain>
    </source>
</reference>
<evidence type="ECO:0000313" key="3">
    <source>
        <dbReference type="Proteomes" id="UP001274321"/>
    </source>
</evidence>
<feature type="repeat" description="TPR" evidence="1">
    <location>
        <begin position="113"/>
        <end position="146"/>
    </location>
</feature>
<dbReference type="PANTHER" id="PTHR44749">
    <property type="entry name" value="SUPPRESSOR OF RPS4-RLD 1"/>
    <property type="match status" value="1"/>
</dbReference>
<dbReference type="InterPro" id="IPR019734">
    <property type="entry name" value="TPR_rpt"/>
</dbReference>
<evidence type="ECO:0000313" key="2">
    <source>
        <dbReference type="EMBL" id="MDX6806673.1"/>
    </source>
</evidence>
<protein>
    <submittedName>
        <fullName evidence="2">Tetratricopeptide repeat protein</fullName>
    </submittedName>
</protein>
<dbReference type="EMBL" id="JAXAFJ010000006">
    <property type="protein sequence ID" value="MDX6806673.1"/>
    <property type="molecule type" value="Genomic_DNA"/>
</dbReference>
<dbReference type="InterPro" id="IPR011990">
    <property type="entry name" value="TPR-like_helical_dom_sf"/>
</dbReference>
<evidence type="ECO:0000256" key="1">
    <source>
        <dbReference type="PROSITE-ProRule" id="PRU00339"/>
    </source>
</evidence>
<keyword evidence="3" id="KW-1185">Reference proteome</keyword>
<dbReference type="SUPFAM" id="SSF48452">
    <property type="entry name" value="TPR-like"/>
    <property type="match status" value="1"/>
</dbReference>
<dbReference type="Gene3D" id="1.25.40.10">
    <property type="entry name" value="Tetratricopeptide repeat domain"/>
    <property type="match status" value="1"/>
</dbReference>
<dbReference type="PROSITE" id="PS50005">
    <property type="entry name" value="TPR"/>
    <property type="match status" value="2"/>
</dbReference>
<name>A0ABU4RR71_9HYPH</name>
<proteinExistence type="predicted"/>
<dbReference type="PROSITE" id="PS50293">
    <property type="entry name" value="TPR_REGION"/>
    <property type="match status" value="1"/>
</dbReference>
<dbReference type="Pfam" id="PF13432">
    <property type="entry name" value="TPR_16"/>
    <property type="match status" value="1"/>
</dbReference>
<dbReference type="InterPro" id="IPR044650">
    <property type="entry name" value="SRFR1-like"/>
</dbReference>
<sequence length="165" mass="18617">MTARERQERLDRLFDRLAASASDEDARRFESGIEALWSQSGSDTADLLTQRALELAASEDSAGALTLLRAALEAKPDYAEGWNKRATLFFLKGDYGRAMQDIRETLRHEPRHYGAWAGLGRILEQTGDERRALDAYRRALAINPRIDGLRDQVTKLAEKVQGREI</sequence>
<comment type="caution">
    <text evidence="2">The sequence shown here is derived from an EMBL/GenBank/DDBJ whole genome shotgun (WGS) entry which is preliminary data.</text>
</comment>
<dbReference type="PANTHER" id="PTHR44749:SF1">
    <property type="entry name" value="TETRATRICOPEPTIDE-LIKE HELICAL DOMAIN-CONTAINING PROTEIN"/>
    <property type="match status" value="1"/>
</dbReference>
<organism evidence="2 3">
    <name type="scientific">Terrihabitans rhizophilus</name>
    <dbReference type="NCBI Taxonomy" id="3092662"/>
    <lineage>
        <taxon>Bacteria</taxon>
        <taxon>Pseudomonadati</taxon>
        <taxon>Pseudomonadota</taxon>
        <taxon>Alphaproteobacteria</taxon>
        <taxon>Hyphomicrobiales</taxon>
        <taxon>Terrihabitans</taxon>
    </lineage>
</organism>
<feature type="repeat" description="TPR" evidence="1">
    <location>
        <begin position="79"/>
        <end position="112"/>
    </location>
</feature>
<gene>
    <name evidence="2" type="ORF">SCD90_11415</name>
</gene>
<dbReference type="Proteomes" id="UP001274321">
    <property type="component" value="Unassembled WGS sequence"/>
</dbReference>
<dbReference type="SMART" id="SM00028">
    <property type="entry name" value="TPR"/>
    <property type="match status" value="3"/>
</dbReference>